<evidence type="ECO:0000313" key="1">
    <source>
        <dbReference type="EMBL" id="KMY32020.1"/>
    </source>
</evidence>
<dbReference type="Pfam" id="PF08761">
    <property type="entry name" value="dUTPase_2"/>
    <property type="match status" value="1"/>
</dbReference>
<organism evidence="1 2">
    <name type="scientific">Lysinibacillus xylanilyticus</name>
    <dbReference type="NCBI Taxonomy" id="582475"/>
    <lineage>
        <taxon>Bacteria</taxon>
        <taxon>Bacillati</taxon>
        <taxon>Bacillota</taxon>
        <taxon>Bacilli</taxon>
        <taxon>Bacillales</taxon>
        <taxon>Bacillaceae</taxon>
        <taxon>Lysinibacillus</taxon>
    </lineage>
</organism>
<dbReference type="Gene3D" id="1.10.4010.10">
    <property type="entry name" value="Type II deoxyuridine triphosphatase"/>
    <property type="match status" value="1"/>
</dbReference>
<reference evidence="2" key="1">
    <citation type="submission" date="2015-07" db="EMBL/GenBank/DDBJ databases">
        <authorList>
            <consortium name="Consortium for Microbial Forensics and Genomics (microFORGE)"/>
            <person name="Knight B.M."/>
            <person name="Roberts D.P."/>
            <person name="Lin D."/>
            <person name="Hari K."/>
            <person name="Fletcher J."/>
            <person name="Melcher U."/>
            <person name="Blagden T."/>
            <person name="Winegar R.A."/>
        </authorList>
    </citation>
    <scope>NUCLEOTIDE SEQUENCE [LARGE SCALE GENOMIC DNA]</scope>
    <source>
        <strain evidence="2">DSM 23493</strain>
    </source>
</reference>
<gene>
    <name evidence="1" type="ORF">ACZ11_07570</name>
</gene>
<dbReference type="RefSeq" id="WP_049665007.1">
    <property type="nucleotide sequence ID" value="NZ_LFXJ01000005.1"/>
</dbReference>
<dbReference type="InterPro" id="IPR016947">
    <property type="entry name" value="UCP030140"/>
</dbReference>
<name>A0A0K9FC51_9BACI</name>
<dbReference type="InterPro" id="IPR014871">
    <property type="entry name" value="dUTPase/dCTP_pyrophosphatase"/>
</dbReference>
<accession>A0A0K9FC51</accession>
<dbReference type="Proteomes" id="UP000037326">
    <property type="component" value="Unassembled WGS sequence"/>
</dbReference>
<dbReference type="CDD" id="cd11527">
    <property type="entry name" value="NTP-PPase_dUTPase"/>
    <property type="match status" value="1"/>
</dbReference>
<dbReference type="AlphaFoldDB" id="A0A0K9FC51"/>
<dbReference type="EMBL" id="LFXJ01000005">
    <property type="protein sequence ID" value="KMY32020.1"/>
    <property type="molecule type" value="Genomic_DNA"/>
</dbReference>
<evidence type="ECO:0000313" key="2">
    <source>
        <dbReference type="Proteomes" id="UP000037326"/>
    </source>
</evidence>
<sequence>MNLTKLFETQAALDEHIQKKQGQQTVNLKNMILATIVEISEMSNEWQGFKDWKVNKQPKEGVLEEIADVLSFILVVGNQLQHRGPLIIYPEGDSNRHGLVAPDTTSQILYLISYFIRLWEYEEIEEGYRDVLTTFAILTEMLGFTWDEVETAYYEKNKVNHERQNAGY</sequence>
<dbReference type="GeneID" id="96598127"/>
<proteinExistence type="predicted"/>
<dbReference type="OrthoDB" id="5506143at2"/>
<evidence type="ECO:0008006" key="3">
    <source>
        <dbReference type="Google" id="ProtNLM"/>
    </source>
</evidence>
<dbReference type="PATRIC" id="fig|582475.4.peg.1025"/>
<protein>
    <recommendedName>
        <fullName evidence="3">dUTPase</fullName>
    </recommendedName>
</protein>
<dbReference type="SUPFAM" id="SSF101386">
    <property type="entry name" value="all-alpha NTP pyrophosphatases"/>
    <property type="match status" value="1"/>
</dbReference>
<comment type="caution">
    <text evidence="1">The sequence shown here is derived from an EMBL/GenBank/DDBJ whole genome shotgun (WGS) entry which is preliminary data.</text>
</comment>
<dbReference type="PIRSF" id="PIRSF030140">
    <property type="entry name" value="UCP030140"/>
    <property type="match status" value="1"/>
</dbReference>